<dbReference type="InterPro" id="IPR000150">
    <property type="entry name" value="Cof"/>
</dbReference>
<dbReference type="EMBL" id="FRAH01000036">
    <property type="protein sequence ID" value="SHK62718.1"/>
    <property type="molecule type" value="Genomic_DNA"/>
</dbReference>
<gene>
    <name evidence="1" type="ORF">SAMN02745138_02051</name>
</gene>
<dbReference type="Proteomes" id="UP000183975">
    <property type="component" value="Unassembled WGS sequence"/>
</dbReference>
<dbReference type="OrthoDB" id="9781413at2"/>
<dbReference type="Gene3D" id="3.40.50.1000">
    <property type="entry name" value="HAD superfamily/HAD-like"/>
    <property type="match status" value="1"/>
</dbReference>
<dbReference type="GO" id="GO:0000287">
    <property type="term" value="F:magnesium ion binding"/>
    <property type="evidence" value="ECO:0007669"/>
    <property type="project" value="TreeGrafter"/>
</dbReference>
<evidence type="ECO:0008006" key="3">
    <source>
        <dbReference type="Google" id="ProtNLM"/>
    </source>
</evidence>
<evidence type="ECO:0000313" key="2">
    <source>
        <dbReference type="Proteomes" id="UP000183975"/>
    </source>
</evidence>
<dbReference type="NCBIfam" id="TIGR01484">
    <property type="entry name" value="HAD-SF-IIB"/>
    <property type="match status" value="1"/>
</dbReference>
<keyword evidence="2" id="KW-1185">Reference proteome</keyword>
<dbReference type="InterPro" id="IPR023214">
    <property type="entry name" value="HAD_sf"/>
</dbReference>
<dbReference type="AlphaFoldDB" id="A0A1M6U0W8"/>
<dbReference type="SUPFAM" id="SSF56784">
    <property type="entry name" value="HAD-like"/>
    <property type="match status" value="1"/>
</dbReference>
<dbReference type="SFLD" id="SFLDG01140">
    <property type="entry name" value="C2.B:_Phosphomannomutase_and_P"/>
    <property type="match status" value="1"/>
</dbReference>
<dbReference type="SFLD" id="SFLDS00003">
    <property type="entry name" value="Haloacid_Dehalogenase"/>
    <property type="match status" value="1"/>
</dbReference>
<reference evidence="1 2" key="1">
    <citation type="submission" date="2016-11" db="EMBL/GenBank/DDBJ databases">
        <authorList>
            <person name="Jaros S."/>
            <person name="Januszkiewicz K."/>
            <person name="Wedrychowicz H."/>
        </authorList>
    </citation>
    <scope>NUCLEOTIDE SEQUENCE [LARGE SCALE GENOMIC DNA]</scope>
    <source>
        <strain evidence="1 2">DSM 14214</strain>
    </source>
</reference>
<dbReference type="Pfam" id="PF08282">
    <property type="entry name" value="Hydrolase_3"/>
    <property type="match status" value="1"/>
</dbReference>
<dbReference type="InterPro" id="IPR006379">
    <property type="entry name" value="HAD-SF_hydro_IIB"/>
</dbReference>
<evidence type="ECO:0000313" key="1">
    <source>
        <dbReference type="EMBL" id="SHK62718.1"/>
    </source>
</evidence>
<dbReference type="PROSITE" id="PS01228">
    <property type="entry name" value="COF_1"/>
    <property type="match status" value="1"/>
</dbReference>
<dbReference type="PANTHER" id="PTHR10000:SF8">
    <property type="entry name" value="HAD SUPERFAMILY HYDROLASE-LIKE, TYPE 3"/>
    <property type="match status" value="1"/>
</dbReference>
<dbReference type="GO" id="GO:0005829">
    <property type="term" value="C:cytosol"/>
    <property type="evidence" value="ECO:0007669"/>
    <property type="project" value="TreeGrafter"/>
</dbReference>
<dbReference type="InterPro" id="IPR036412">
    <property type="entry name" value="HAD-like_sf"/>
</dbReference>
<name>A0A1M6U0W8_9FIRM</name>
<dbReference type="CDD" id="cd07516">
    <property type="entry name" value="HAD_Pase"/>
    <property type="match status" value="1"/>
</dbReference>
<protein>
    <recommendedName>
        <fullName evidence="3">Cof subfamily of IIB subfamily of haloacid dehalogenase superfamily/HAD-superfamily hydrolase, subfamily IIB</fullName>
    </recommendedName>
</protein>
<dbReference type="Gene3D" id="3.30.1240.10">
    <property type="match status" value="1"/>
</dbReference>
<organism evidence="1 2">
    <name type="scientific">Anaerotignum lactatifermentans DSM 14214</name>
    <dbReference type="NCBI Taxonomy" id="1121323"/>
    <lineage>
        <taxon>Bacteria</taxon>
        <taxon>Bacillati</taxon>
        <taxon>Bacillota</taxon>
        <taxon>Clostridia</taxon>
        <taxon>Lachnospirales</taxon>
        <taxon>Anaerotignaceae</taxon>
        <taxon>Anaerotignum</taxon>
    </lineage>
</organism>
<dbReference type="GO" id="GO:0016791">
    <property type="term" value="F:phosphatase activity"/>
    <property type="evidence" value="ECO:0007669"/>
    <property type="project" value="UniProtKB-ARBA"/>
</dbReference>
<dbReference type="RefSeq" id="WP_072851465.1">
    <property type="nucleotide sequence ID" value="NZ_FRAH01000036.1"/>
</dbReference>
<proteinExistence type="predicted"/>
<accession>A0A1M6U0W8</accession>
<dbReference type="PANTHER" id="PTHR10000">
    <property type="entry name" value="PHOSPHOSERINE PHOSPHATASE"/>
    <property type="match status" value="1"/>
</dbReference>
<sequence length="279" mass="30838">MNKIKLIASDLDGTLLTSQKEITPRLQKALTSIHEMGIFFVPSTGRPFAALPTCVKELPFLKYVITSNGAAVYDAEQKQNLFQSLLSAEAVEKTVKTVKGLPILTEFFIDGKAYISQDAYDNLSRYHLTDTHMKYTRATRIPLSDFWGALEKQKDILENINLVFSDMELKDHIWQTLKETGLASVTASSEKNIEVTSLMATKAHALSHLCGILDIPRGNVLALGDRDNDLPMLEFAGTGVAMENGEDHIKKVADFVTKSCDDFGAAIVLEQIIEKGELS</sequence>
<dbReference type="NCBIfam" id="TIGR00099">
    <property type="entry name" value="Cof-subfamily"/>
    <property type="match status" value="1"/>
</dbReference>